<evidence type="ECO:0000256" key="2">
    <source>
        <dbReference type="ARBA" id="ARBA00004167"/>
    </source>
</evidence>
<dbReference type="CDD" id="cd16461">
    <property type="entry name" value="RING-H2_EL5-like"/>
    <property type="match status" value="1"/>
</dbReference>
<feature type="domain" description="RING-type" evidence="17">
    <location>
        <begin position="89"/>
        <end position="131"/>
    </location>
</feature>
<dbReference type="EC" id="2.3.2.27" evidence="4"/>
<keyword evidence="8 14" id="KW-0863">Zinc-finger</keyword>
<evidence type="ECO:0000313" key="19">
    <source>
        <dbReference type="Proteomes" id="UP001346149"/>
    </source>
</evidence>
<accession>A0AAN7LI93</accession>
<gene>
    <name evidence="18" type="ORF">SAY86_010549</name>
</gene>
<dbReference type="Proteomes" id="UP001346149">
    <property type="component" value="Unassembled WGS sequence"/>
</dbReference>
<protein>
    <recommendedName>
        <fullName evidence="4">RING-type E3 ubiquitin transferase</fullName>
        <ecNumber evidence="4">2.3.2.27</ecNumber>
    </recommendedName>
</protein>
<evidence type="ECO:0000256" key="5">
    <source>
        <dbReference type="ARBA" id="ARBA00022679"/>
    </source>
</evidence>
<dbReference type="FunFam" id="3.30.40.10:FF:000187">
    <property type="entry name" value="E3 ubiquitin-protein ligase ATL6"/>
    <property type="match status" value="1"/>
</dbReference>
<keyword evidence="12 16" id="KW-0472">Membrane</keyword>
<comment type="caution">
    <text evidence="18">The sequence shown here is derived from an EMBL/GenBank/DDBJ whole genome shotgun (WGS) entry which is preliminary data.</text>
</comment>
<dbReference type="SUPFAM" id="SSF57850">
    <property type="entry name" value="RING/U-box"/>
    <property type="match status" value="1"/>
</dbReference>
<dbReference type="InterPro" id="IPR013083">
    <property type="entry name" value="Znf_RING/FYVE/PHD"/>
</dbReference>
<feature type="transmembrane region" description="Helical" evidence="16">
    <location>
        <begin position="12"/>
        <end position="32"/>
    </location>
</feature>
<keyword evidence="5" id="KW-0808">Transferase</keyword>
<keyword evidence="9" id="KW-0833">Ubl conjugation pathway</keyword>
<evidence type="ECO:0000256" key="8">
    <source>
        <dbReference type="ARBA" id="ARBA00022771"/>
    </source>
</evidence>
<dbReference type="AlphaFoldDB" id="A0AAN7LI93"/>
<comment type="subcellular location">
    <subcellularLocation>
        <location evidence="2">Membrane</location>
        <topology evidence="2">Single-pass membrane protein</topology>
    </subcellularLocation>
</comment>
<evidence type="ECO:0000256" key="6">
    <source>
        <dbReference type="ARBA" id="ARBA00022692"/>
    </source>
</evidence>
<proteinExistence type="inferred from homology"/>
<dbReference type="Pfam" id="PF13639">
    <property type="entry name" value="zf-RING_2"/>
    <property type="match status" value="1"/>
</dbReference>
<dbReference type="EMBL" id="JAXQNO010000012">
    <property type="protein sequence ID" value="KAK4786716.1"/>
    <property type="molecule type" value="Genomic_DNA"/>
</dbReference>
<evidence type="ECO:0000256" key="10">
    <source>
        <dbReference type="ARBA" id="ARBA00022833"/>
    </source>
</evidence>
<dbReference type="SMART" id="SM00184">
    <property type="entry name" value="RING"/>
    <property type="match status" value="1"/>
</dbReference>
<dbReference type="GO" id="GO:0016020">
    <property type="term" value="C:membrane"/>
    <property type="evidence" value="ECO:0007669"/>
    <property type="project" value="UniProtKB-SubCell"/>
</dbReference>
<dbReference type="PANTHER" id="PTHR47035:SF4">
    <property type="entry name" value="OS02G0676500 PROTEIN"/>
    <property type="match status" value="1"/>
</dbReference>
<evidence type="ECO:0000256" key="14">
    <source>
        <dbReference type="PROSITE-ProRule" id="PRU00175"/>
    </source>
</evidence>
<evidence type="ECO:0000259" key="17">
    <source>
        <dbReference type="PROSITE" id="PS50089"/>
    </source>
</evidence>
<evidence type="ECO:0000256" key="16">
    <source>
        <dbReference type="SAM" id="Phobius"/>
    </source>
</evidence>
<keyword evidence="11 16" id="KW-1133">Transmembrane helix</keyword>
<reference evidence="18 19" key="1">
    <citation type="journal article" date="2023" name="Hortic Res">
        <title>Pangenome of water caltrop reveals structural variations and asymmetric subgenome divergence after allopolyploidization.</title>
        <authorList>
            <person name="Zhang X."/>
            <person name="Chen Y."/>
            <person name="Wang L."/>
            <person name="Yuan Y."/>
            <person name="Fang M."/>
            <person name="Shi L."/>
            <person name="Lu R."/>
            <person name="Comes H.P."/>
            <person name="Ma Y."/>
            <person name="Chen Y."/>
            <person name="Huang G."/>
            <person name="Zhou Y."/>
            <person name="Zheng Z."/>
            <person name="Qiu Y."/>
        </authorList>
    </citation>
    <scope>NUCLEOTIDE SEQUENCE [LARGE SCALE GENOMIC DNA]</scope>
    <source>
        <strain evidence="18">F231</strain>
    </source>
</reference>
<comment type="catalytic activity">
    <reaction evidence="1">
        <text>S-ubiquitinyl-[E2 ubiquitin-conjugating enzyme]-L-cysteine + [acceptor protein]-L-lysine = [E2 ubiquitin-conjugating enzyme]-L-cysteine + N(6)-ubiquitinyl-[acceptor protein]-L-lysine.</text>
        <dbReference type="EC" id="2.3.2.27"/>
    </reaction>
</comment>
<dbReference type="GO" id="GO:0008270">
    <property type="term" value="F:zinc ion binding"/>
    <property type="evidence" value="ECO:0007669"/>
    <property type="project" value="UniProtKB-KW"/>
</dbReference>
<evidence type="ECO:0000256" key="12">
    <source>
        <dbReference type="ARBA" id="ARBA00023136"/>
    </source>
</evidence>
<evidence type="ECO:0000256" key="11">
    <source>
        <dbReference type="ARBA" id="ARBA00022989"/>
    </source>
</evidence>
<evidence type="ECO:0000256" key="4">
    <source>
        <dbReference type="ARBA" id="ARBA00012483"/>
    </source>
</evidence>
<evidence type="ECO:0000256" key="9">
    <source>
        <dbReference type="ARBA" id="ARBA00022786"/>
    </source>
</evidence>
<comment type="similarity">
    <text evidence="13">Belongs to the RING-type zinc finger family. ATL subfamily.</text>
</comment>
<keyword evidence="6 16" id="KW-0812">Transmembrane</keyword>
<dbReference type="InterPro" id="IPR001841">
    <property type="entry name" value="Znf_RING"/>
</dbReference>
<feature type="region of interest" description="Disordered" evidence="15">
    <location>
        <begin position="138"/>
        <end position="173"/>
    </location>
</feature>
<evidence type="ECO:0000256" key="1">
    <source>
        <dbReference type="ARBA" id="ARBA00000900"/>
    </source>
</evidence>
<evidence type="ECO:0000256" key="15">
    <source>
        <dbReference type="SAM" id="MobiDB-lite"/>
    </source>
</evidence>
<comment type="pathway">
    <text evidence="3">Protein modification; protein ubiquitination.</text>
</comment>
<keyword evidence="7" id="KW-0479">Metal-binding</keyword>
<dbReference type="InterPro" id="IPR053070">
    <property type="entry name" value="RING-type_E3_ubiquitin-ligase"/>
</dbReference>
<dbReference type="PANTHER" id="PTHR47035">
    <property type="entry name" value="OS11G0150450 PROTEIN"/>
    <property type="match status" value="1"/>
</dbReference>
<name>A0AAN7LI93_TRANT</name>
<organism evidence="18 19">
    <name type="scientific">Trapa natans</name>
    <name type="common">Water chestnut</name>
    <dbReference type="NCBI Taxonomy" id="22666"/>
    <lineage>
        <taxon>Eukaryota</taxon>
        <taxon>Viridiplantae</taxon>
        <taxon>Streptophyta</taxon>
        <taxon>Embryophyta</taxon>
        <taxon>Tracheophyta</taxon>
        <taxon>Spermatophyta</taxon>
        <taxon>Magnoliopsida</taxon>
        <taxon>eudicotyledons</taxon>
        <taxon>Gunneridae</taxon>
        <taxon>Pentapetalae</taxon>
        <taxon>rosids</taxon>
        <taxon>malvids</taxon>
        <taxon>Myrtales</taxon>
        <taxon>Lythraceae</taxon>
        <taxon>Trapa</taxon>
    </lineage>
</organism>
<evidence type="ECO:0000256" key="13">
    <source>
        <dbReference type="ARBA" id="ARBA00024209"/>
    </source>
</evidence>
<keyword evidence="19" id="KW-1185">Reference proteome</keyword>
<evidence type="ECO:0000313" key="18">
    <source>
        <dbReference type="EMBL" id="KAK4786716.1"/>
    </source>
</evidence>
<dbReference type="Gene3D" id="3.30.40.10">
    <property type="entry name" value="Zinc/RING finger domain, C3HC4 (zinc finger)"/>
    <property type="match status" value="1"/>
</dbReference>
<evidence type="ECO:0000256" key="7">
    <source>
        <dbReference type="ARBA" id="ARBA00022723"/>
    </source>
</evidence>
<keyword evidence="10" id="KW-0862">Zinc</keyword>
<dbReference type="GO" id="GO:0061630">
    <property type="term" value="F:ubiquitin protein ligase activity"/>
    <property type="evidence" value="ECO:0007669"/>
    <property type="project" value="UniProtKB-EC"/>
</dbReference>
<evidence type="ECO:0000256" key="3">
    <source>
        <dbReference type="ARBA" id="ARBA00004906"/>
    </source>
</evidence>
<sequence>MGWESGPGSVSTLVGFGLSLFFIAYLFTRLICRRLQAAEPRPAAELDLDPMIDVEQPQRRRVGLDPALVAEIPTAKFSGDAFGTEDSQCTICLGEYEDGEVLRIMPECGHSFHRGCIDVWLRKQTTCPVCRLSLKDTTKREGVEAAAIDSSSPQQRQHPPPPPGNEDSRQGDD</sequence>
<dbReference type="PROSITE" id="PS50089">
    <property type="entry name" value="ZF_RING_2"/>
    <property type="match status" value="1"/>
</dbReference>